<keyword evidence="1" id="KW-0813">Transport</keyword>
<dbReference type="Gene3D" id="3.40.30.10">
    <property type="entry name" value="Glutaredoxin"/>
    <property type="match status" value="1"/>
</dbReference>
<dbReference type="InterPro" id="IPR019734">
    <property type="entry name" value="TPR_rpt"/>
</dbReference>
<organism evidence="5">
    <name type="scientific">Cyprideis torosa</name>
    <dbReference type="NCBI Taxonomy" id="163714"/>
    <lineage>
        <taxon>Eukaryota</taxon>
        <taxon>Metazoa</taxon>
        <taxon>Ecdysozoa</taxon>
        <taxon>Arthropoda</taxon>
        <taxon>Crustacea</taxon>
        <taxon>Oligostraca</taxon>
        <taxon>Ostracoda</taxon>
        <taxon>Podocopa</taxon>
        <taxon>Podocopida</taxon>
        <taxon>Cytherocopina</taxon>
        <taxon>Cytheroidea</taxon>
        <taxon>Cytherideidae</taxon>
        <taxon>Cyprideis</taxon>
    </lineage>
</organism>
<dbReference type="InterPro" id="IPR036249">
    <property type="entry name" value="Thioredoxin-like_sf"/>
</dbReference>
<dbReference type="InterPro" id="IPR013766">
    <property type="entry name" value="Thioredoxin_domain"/>
</dbReference>
<dbReference type="InterPro" id="IPR005746">
    <property type="entry name" value="Thioredoxin"/>
</dbReference>
<gene>
    <name evidence="5" type="ORF">CTOB1V02_LOCUS17195</name>
</gene>
<dbReference type="EMBL" id="OB724100">
    <property type="protein sequence ID" value="CAD7239380.1"/>
    <property type="molecule type" value="Genomic_DNA"/>
</dbReference>
<evidence type="ECO:0000256" key="3">
    <source>
        <dbReference type="ARBA" id="ARBA00023157"/>
    </source>
</evidence>
<dbReference type="AlphaFoldDB" id="A0A7R9A132"/>
<dbReference type="Pfam" id="PF00085">
    <property type="entry name" value="Thioredoxin"/>
    <property type="match status" value="1"/>
</dbReference>
<dbReference type="Gene3D" id="1.25.40.10">
    <property type="entry name" value="Tetratricopeptide repeat domain"/>
    <property type="match status" value="1"/>
</dbReference>
<dbReference type="FunFam" id="3.40.30.10:FF:000001">
    <property type="entry name" value="Thioredoxin"/>
    <property type="match status" value="1"/>
</dbReference>
<dbReference type="SUPFAM" id="SSF52833">
    <property type="entry name" value="Thioredoxin-like"/>
    <property type="match status" value="1"/>
</dbReference>
<dbReference type="PROSITE" id="PS51352">
    <property type="entry name" value="THIOREDOXIN_2"/>
    <property type="match status" value="1"/>
</dbReference>
<dbReference type="PANTHER" id="PTHR45663:SF11">
    <property type="entry name" value="GEO12009P1"/>
    <property type="match status" value="1"/>
</dbReference>
<evidence type="ECO:0000256" key="1">
    <source>
        <dbReference type="ARBA" id="ARBA00022448"/>
    </source>
</evidence>
<evidence type="ECO:0000256" key="4">
    <source>
        <dbReference type="ARBA" id="ARBA00023284"/>
    </source>
</evidence>
<keyword evidence="3" id="KW-1015">Disulfide bond</keyword>
<dbReference type="SUPFAM" id="SSF48452">
    <property type="entry name" value="TPR-like"/>
    <property type="match status" value="1"/>
</dbReference>
<dbReference type="GO" id="GO:0015035">
    <property type="term" value="F:protein-disulfide reductase activity"/>
    <property type="evidence" value="ECO:0007669"/>
    <property type="project" value="InterPro"/>
</dbReference>
<accession>A0A7R9A132</accession>
<dbReference type="CDD" id="cd02956">
    <property type="entry name" value="ybbN"/>
    <property type="match status" value="1"/>
</dbReference>
<dbReference type="PRINTS" id="PR00421">
    <property type="entry name" value="THIOREDOXIN"/>
</dbReference>
<evidence type="ECO:0000313" key="5">
    <source>
        <dbReference type="EMBL" id="CAD7239380.1"/>
    </source>
</evidence>
<keyword evidence="4" id="KW-0676">Redox-active center</keyword>
<evidence type="ECO:0000256" key="2">
    <source>
        <dbReference type="ARBA" id="ARBA00022982"/>
    </source>
</evidence>
<dbReference type="Pfam" id="PF14559">
    <property type="entry name" value="TPR_19"/>
    <property type="match status" value="1"/>
</dbReference>
<proteinExistence type="predicted"/>
<sequence length="185" mass="20777">MSDSPFVIDVTAENFTEVVLNTSMERPVLVDFWADWCNPCKMLMPLLTKLADEYGGQFILAKVNSDEQQALAQQFGVRSLPTVKVFRNGQPVDEFMGALPEGEIRAFIGRHLSKPSDQFLLAAAQYLEQGNFPDAIQQLAQGIESDPDRAELRIQLAMVYTDMGHLKEAEEVLKTLALLDQQRDE</sequence>
<dbReference type="PROSITE" id="PS50005">
    <property type="entry name" value="TPR"/>
    <property type="match status" value="1"/>
</dbReference>
<dbReference type="NCBIfam" id="TIGR01068">
    <property type="entry name" value="thioredoxin"/>
    <property type="match status" value="1"/>
</dbReference>
<name>A0A7R9A132_9CRUS</name>
<dbReference type="InterPro" id="IPR011990">
    <property type="entry name" value="TPR-like_helical_dom_sf"/>
</dbReference>
<keyword evidence="2" id="KW-0249">Electron transport</keyword>
<dbReference type="OrthoDB" id="2121326at2759"/>
<dbReference type="GO" id="GO:0006950">
    <property type="term" value="P:response to stress"/>
    <property type="evidence" value="ECO:0007669"/>
    <property type="project" value="UniProtKB-ARBA"/>
</dbReference>
<dbReference type="GO" id="GO:0005737">
    <property type="term" value="C:cytoplasm"/>
    <property type="evidence" value="ECO:0007669"/>
    <property type="project" value="TreeGrafter"/>
</dbReference>
<dbReference type="PANTHER" id="PTHR45663">
    <property type="entry name" value="GEO12009P1"/>
    <property type="match status" value="1"/>
</dbReference>
<protein>
    <submittedName>
        <fullName evidence="5">Uncharacterized protein</fullName>
    </submittedName>
</protein>
<reference evidence="5" key="1">
    <citation type="submission" date="2020-11" db="EMBL/GenBank/DDBJ databases">
        <authorList>
            <person name="Tran Van P."/>
        </authorList>
    </citation>
    <scope>NUCLEOTIDE SEQUENCE</scope>
</reference>
<feature type="non-terminal residue" evidence="5">
    <location>
        <position position="185"/>
    </location>
</feature>